<evidence type="ECO:0000256" key="2">
    <source>
        <dbReference type="RuleBase" id="RU364082"/>
    </source>
</evidence>
<dbReference type="InterPro" id="IPR005913">
    <property type="entry name" value="dTDP_dehydrorham_reduct"/>
</dbReference>
<dbReference type="eggNOG" id="COG1091">
    <property type="taxonomic scope" value="Bacteria"/>
</dbReference>
<protein>
    <recommendedName>
        <fullName evidence="2">dTDP-4-dehydrorhamnose reductase</fullName>
        <ecNumber evidence="2">1.1.1.133</ecNumber>
    </recommendedName>
</protein>
<dbReference type="PANTHER" id="PTHR10491">
    <property type="entry name" value="DTDP-4-DEHYDRORHAMNOSE REDUCTASE"/>
    <property type="match status" value="1"/>
</dbReference>
<dbReference type="GO" id="GO:0008831">
    <property type="term" value="F:dTDP-4-dehydrorhamnose reductase activity"/>
    <property type="evidence" value="ECO:0007669"/>
    <property type="project" value="UniProtKB-EC"/>
</dbReference>
<dbReference type="InterPro" id="IPR036291">
    <property type="entry name" value="NAD(P)-bd_dom_sf"/>
</dbReference>
<dbReference type="EMBL" id="ABCC02000069">
    <property type="protein sequence ID" value="EDP12702.1"/>
    <property type="molecule type" value="Genomic_DNA"/>
</dbReference>
<organism evidence="4 5">
    <name type="scientific">Enterocloster bolteae (strain ATCC BAA-613 / DSM 15670 / CCUG 46953 / JCM 12243 / WAL 16351)</name>
    <name type="common">Clostridium bolteae</name>
    <dbReference type="NCBI Taxonomy" id="411902"/>
    <lineage>
        <taxon>Bacteria</taxon>
        <taxon>Bacillati</taxon>
        <taxon>Bacillota</taxon>
        <taxon>Clostridia</taxon>
        <taxon>Lachnospirales</taxon>
        <taxon>Lachnospiraceae</taxon>
        <taxon>Enterocloster</taxon>
    </lineage>
</organism>
<dbReference type="PaxDb" id="411902-CLOBOL_06931"/>
<dbReference type="NCBIfam" id="TIGR01214">
    <property type="entry name" value="rmlD"/>
    <property type="match status" value="1"/>
</dbReference>
<dbReference type="InterPro" id="IPR029903">
    <property type="entry name" value="RmlD-like-bd"/>
</dbReference>
<accession>A8S501</accession>
<dbReference type="Proteomes" id="UP000005396">
    <property type="component" value="Unassembled WGS sequence"/>
</dbReference>
<comment type="pathway">
    <text evidence="2">Carbohydrate biosynthesis; dTDP-L-rhamnose biosynthesis.</text>
</comment>
<dbReference type="PANTHER" id="PTHR10491:SF4">
    <property type="entry name" value="METHIONINE ADENOSYLTRANSFERASE 2 SUBUNIT BETA"/>
    <property type="match status" value="1"/>
</dbReference>
<reference evidence="4 5" key="1">
    <citation type="submission" date="2007-08" db="EMBL/GenBank/DDBJ databases">
        <authorList>
            <person name="Fulton L."/>
            <person name="Clifton S."/>
            <person name="Fulton B."/>
            <person name="Xu J."/>
            <person name="Minx P."/>
            <person name="Pepin K.H."/>
            <person name="Johnson M."/>
            <person name="Thiruvilangam P."/>
            <person name="Bhonagiri V."/>
            <person name="Nash W.E."/>
            <person name="Mardis E.R."/>
            <person name="Wilson R.K."/>
        </authorList>
    </citation>
    <scope>NUCLEOTIDE SEQUENCE [LARGE SCALE GENOMIC DNA]</scope>
    <source>
        <strain evidence="5">ATCC BAA-613 / DSM 15670 / CCUG 46953 / JCM 12243 / WAL 16351</strain>
    </source>
</reference>
<evidence type="ECO:0000313" key="4">
    <source>
        <dbReference type="EMBL" id="EDP12702.1"/>
    </source>
</evidence>
<dbReference type="SUPFAM" id="SSF51735">
    <property type="entry name" value="NAD(P)-binding Rossmann-fold domains"/>
    <property type="match status" value="1"/>
</dbReference>
<keyword evidence="2" id="KW-0521">NADP</keyword>
<reference evidence="4 5" key="2">
    <citation type="submission" date="2007-09" db="EMBL/GenBank/DDBJ databases">
        <title>Draft genome sequence of Clostridium bolteae (ATCC BAA-613).</title>
        <authorList>
            <person name="Sudarsanam P."/>
            <person name="Ley R."/>
            <person name="Guruge J."/>
            <person name="Turnbaugh P.J."/>
            <person name="Mahowald M."/>
            <person name="Liep D."/>
            <person name="Gordon J."/>
        </authorList>
    </citation>
    <scope>NUCLEOTIDE SEQUENCE [LARGE SCALE GENOMIC DNA]</scope>
    <source>
        <strain evidence="5">ATCC BAA-613 / DSM 15670 / CCUG 46953 / JCM 12243 / WAL 16351</strain>
    </source>
</reference>
<sequence>MEGWSRMLKIWICGAGGRVGRKMTDILASRPVELLLTDADSVDITDSEAVMEYAHINRPHYIVNCAGLTDAAACEDCPEEAYRVNALGARNLSVAARMGKSRLVQMSTDDVFDGRSLVPYTEFDPVSPRTVYGKSKMAGENFVREFCNRHIIVRSSWIFGDGSPYLERILEMAGQGKTIRAASDQMASPTGADGLAAKIIELMEHGEDGLYHVTGQGCCSRYELAKEAVRLAGYQVPVEPVNASEDTLSSMRPSYSVLDNMMLRISNMRLLPHWKVMLEEYMKERRAGSRRRAEGKDGIGYGK</sequence>
<dbReference type="HOGENOM" id="CLU_045518_1_2_9"/>
<dbReference type="GO" id="GO:0005829">
    <property type="term" value="C:cytosol"/>
    <property type="evidence" value="ECO:0007669"/>
    <property type="project" value="TreeGrafter"/>
</dbReference>
<feature type="domain" description="RmlD-like substrate binding" evidence="3">
    <location>
        <begin position="9"/>
        <end position="284"/>
    </location>
</feature>
<dbReference type="AlphaFoldDB" id="A8S501"/>
<evidence type="ECO:0000259" key="3">
    <source>
        <dbReference type="Pfam" id="PF04321"/>
    </source>
</evidence>
<evidence type="ECO:0000256" key="1">
    <source>
        <dbReference type="ARBA" id="ARBA00010944"/>
    </source>
</evidence>
<dbReference type="Gene3D" id="3.40.50.720">
    <property type="entry name" value="NAD(P)-binding Rossmann-like Domain"/>
    <property type="match status" value="1"/>
</dbReference>
<comment type="caution">
    <text evidence="4">The sequence shown here is derived from an EMBL/GenBank/DDBJ whole genome shotgun (WGS) entry which is preliminary data.</text>
</comment>
<gene>
    <name evidence="4" type="ORF">CLOBOL_06931</name>
</gene>
<dbReference type="EC" id="1.1.1.133" evidence="2"/>
<comment type="function">
    <text evidence="2">Catalyzes the reduction of dTDP-6-deoxy-L-lyxo-4-hexulose to yield dTDP-L-rhamnose.</text>
</comment>
<name>A8S501_ENTBW</name>
<keyword evidence="2" id="KW-0560">Oxidoreductase</keyword>
<evidence type="ECO:0000313" key="5">
    <source>
        <dbReference type="Proteomes" id="UP000005396"/>
    </source>
</evidence>
<dbReference type="GO" id="GO:0019305">
    <property type="term" value="P:dTDP-rhamnose biosynthetic process"/>
    <property type="evidence" value="ECO:0007669"/>
    <property type="project" value="UniProtKB-UniPathway"/>
</dbReference>
<dbReference type="Gene3D" id="3.90.25.10">
    <property type="entry name" value="UDP-galactose 4-epimerase, domain 1"/>
    <property type="match status" value="1"/>
</dbReference>
<dbReference type="CDD" id="cd05254">
    <property type="entry name" value="dTDP_HR_like_SDR_e"/>
    <property type="match status" value="1"/>
</dbReference>
<dbReference type="UniPathway" id="UPA00124"/>
<comment type="similarity">
    <text evidence="1 2">Belongs to the dTDP-4-dehydrorhamnose reductase family.</text>
</comment>
<dbReference type="Pfam" id="PF04321">
    <property type="entry name" value="RmlD_sub_bind"/>
    <property type="match status" value="1"/>
</dbReference>
<proteinExistence type="inferred from homology"/>